<keyword evidence="6 8" id="KW-0418">Kinase</keyword>
<keyword evidence="3 8" id="KW-0641">Proline biosynthesis</keyword>
<evidence type="ECO:0000313" key="10">
    <source>
        <dbReference type="EMBL" id="TPE64608.1"/>
    </source>
</evidence>
<organism evidence="10 11">
    <name type="scientific">Sandaracinobacter neustonicus</name>
    <dbReference type="NCBI Taxonomy" id="1715348"/>
    <lineage>
        <taxon>Bacteria</taxon>
        <taxon>Pseudomonadati</taxon>
        <taxon>Pseudomonadota</taxon>
        <taxon>Alphaproteobacteria</taxon>
        <taxon>Sphingomonadales</taxon>
        <taxon>Sphingosinicellaceae</taxon>
        <taxon>Sandaracinobacter</taxon>
    </lineage>
</organism>
<dbReference type="GO" id="GO:0005829">
    <property type="term" value="C:cytosol"/>
    <property type="evidence" value="ECO:0007669"/>
    <property type="project" value="TreeGrafter"/>
</dbReference>
<dbReference type="Gene3D" id="3.40.1160.10">
    <property type="entry name" value="Acetylglutamate kinase-like"/>
    <property type="match status" value="1"/>
</dbReference>
<keyword evidence="1 8" id="KW-0963">Cytoplasm</keyword>
<feature type="domain" description="PUA" evidence="9">
    <location>
        <begin position="320"/>
        <end position="393"/>
    </location>
</feature>
<evidence type="ECO:0000256" key="7">
    <source>
        <dbReference type="ARBA" id="ARBA00022840"/>
    </source>
</evidence>
<accession>A0A501XV78</accession>
<dbReference type="Gene3D" id="2.30.130.10">
    <property type="entry name" value="PUA domain"/>
    <property type="match status" value="1"/>
</dbReference>
<dbReference type="AlphaFoldDB" id="A0A501XV78"/>
<comment type="caution">
    <text evidence="10">The sequence shown here is derived from an EMBL/GenBank/DDBJ whole genome shotgun (WGS) entry which is preliminary data.</text>
</comment>
<evidence type="ECO:0000259" key="9">
    <source>
        <dbReference type="SMART" id="SM00359"/>
    </source>
</evidence>
<keyword evidence="2 8" id="KW-0028">Amino-acid biosynthesis</keyword>
<dbReference type="PRINTS" id="PR00474">
    <property type="entry name" value="GLU5KINASE"/>
</dbReference>
<dbReference type="GO" id="GO:0004349">
    <property type="term" value="F:glutamate 5-kinase activity"/>
    <property type="evidence" value="ECO:0007669"/>
    <property type="project" value="UniProtKB-UniRule"/>
</dbReference>
<dbReference type="EC" id="2.7.2.11" evidence="8"/>
<dbReference type="FunFam" id="3.40.1160.10:FF:000018">
    <property type="entry name" value="Glutamate 5-kinase"/>
    <property type="match status" value="1"/>
</dbReference>
<gene>
    <name evidence="8" type="primary">proB</name>
    <name evidence="10" type="ORF">FJQ54_01000</name>
</gene>
<dbReference type="PROSITE" id="PS50890">
    <property type="entry name" value="PUA"/>
    <property type="match status" value="1"/>
</dbReference>
<evidence type="ECO:0000313" key="11">
    <source>
        <dbReference type="Proteomes" id="UP000319897"/>
    </source>
</evidence>
<comment type="function">
    <text evidence="8">Catalyzes the transfer of a phosphate group to glutamate to form L-glutamate 5-phosphate.</text>
</comment>
<comment type="caution">
    <text evidence="8">Lacks conserved residue(s) required for the propagation of feature annotation.</text>
</comment>
<keyword evidence="5 8" id="KW-0547">Nucleotide-binding</keyword>
<dbReference type="EMBL" id="VFSU01000009">
    <property type="protein sequence ID" value="TPE64608.1"/>
    <property type="molecule type" value="Genomic_DNA"/>
</dbReference>
<keyword evidence="11" id="KW-1185">Reference proteome</keyword>
<dbReference type="Pfam" id="PF00696">
    <property type="entry name" value="AA_kinase"/>
    <property type="match status" value="1"/>
</dbReference>
<evidence type="ECO:0000256" key="5">
    <source>
        <dbReference type="ARBA" id="ARBA00022741"/>
    </source>
</evidence>
<dbReference type="InterPro" id="IPR011529">
    <property type="entry name" value="Glu_5kinase"/>
</dbReference>
<dbReference type="InterPro" id="IPR005715">
    <property type="entry name" value="Glu_5kinase/COase_Synthase"/>
</dbReference>
<dbReference type="InterPro" id="IPR001057">
    <property type="entry name" value="Glu/AcGlu_kinase"/>
</dbReference>
<dbReference type="InterPro" id="IPR036393">
    <property type="entry name" value="AceGlu_kinase-like_sf"/>
</dbReference>
<evidence type="ECO:0000256" key="8">
    <source>
        <dbReference type="HAMAP-Rule" id="MF_00456"/>
    </source>
</evidence>
<feature type="binding site" evidence="8">
    <location>
        <position position="94"/>
    </location>
    <ligand>
        <name>substrate</name>
    </ligand>
</feature>
<keyword evidence="4 8" id="KW-0808">Transferase</keyword>
<evidence type="ECO:0000256" key="4">
    <source>
        <dbReference type="ARBA" id="ARBA00022679"/>
    </source>
</evidence>
<comment type="catalytic activity">
    <reaction evidence="8">
        <text>L-glutamate + ATP = L-glutamyl 5-phosphate + ADP</text>
        <dbReference type="Rhea" id="RHEA:14877"/>
        <dbReference type="ChEBI" id="CHEBI:29985"/>
        <dbReference type="ChEBI" id="CHEBI:30616"/>
        <dbReference type="ChEBI" id="CHEBI:58274"/>
        <dbReference type="ChEBI" id="CHEBI:456216"/>
        <dbReference type="EC" id="2.7.2.11"/>
    </reaction>
</comment>
<dbReference type="SUPFAM" id="SSF88697">
    <property type="entry name" value="PUA domain-like"/>
    <property type="match status" value="1"/>
</dbReference>
<proteinExistence type="inferred from homology"/>
<keyword evidence="7 8" id="KW-0067">ATP-binding</keyword>
<dbReference type="SUPFAM" id="SSF53633">
    <property type="entry name" value="Carbamate kinase-like"/>
    <property type="match status" value="1"/>
</dbReference>
<comment type="pathway">
    <text evidence="8">Amino-acid biosynthesis; L-proline biosynthesis; L-glutamate 5-semialdehyde from L-glutamate: step 1/2.</text>
</comment>
<evidence type="ECO:0000256" key="2">
    <source>
        <dbReference type="ARBA" id="ARBA00022605"/>
    </source>
</evidence>
<dbReference type="OrthoDB" id="9804434at2"/>
<evidence type="ECO:0000256" key="6">
    <source>
        <dbReference type="ARBA" id="ARBA00022777"/>
    </source>
</evidence>
<dbReference type="GO" id="GO:0003723">
    <property type="term" value="F:RNA binding"/>
    <property type="evidence" value="ECO:0007669"/>
    <property type="project" value="InterPro"/>
</dbReference>
<dbReference type="Pfam" id="PF01472">
    <property type="entry name" value="PUA"/>
    <property type="match status" value="1"/>
</dbReference>
<feature type="binding site" evidence="8">
    <location>
        <position position="182"/>
    </location>
    <ligand>
        <name>substrate</name>
    </ligand>
</feature>
<dbReference type="Proteomes" id="UP000319897">
    <property type="component" value="Unassembled WGS sequence"/>
</dbReference>
<protein>
    <recommendedName>
        <fullName evidence="8">Glutamate 5-kinase</fullName>
        <ecNumber evidence="8">2.7.2.11</ecNumber>
    </recommendedName>
    <alternativeName>
        <fullName evidence="8">Gamma-glutamyl kinase</fullName>
        <shortName evidence="8">GK</shortName>
    </alternativeName>
</protein>
<name>A0A501XV78_9SPHN</name>
<feature type="binding site" evidence="8">
    <location>
        <begin position="214"/>
        <end position="215"/>
    </location>
    <ligand>
        <name>ATP</name>
        <dbReference type="ChEBI" id="CHEBI:30616"/>
    </ligand>
</feature>
<dbReference type="GO" id="GO:0055129">
    <property type="term" value="P:L-proline biosynthetic process"/>
    <property type="evidence" value="ECO:0007669"/>
    <property type="project" value="UniProtKB-UniRule"/>
</dbReference>
<evidence type="ECO:0000256" key="1">
    <source>
        <dbReference type="ARBA" id="ARBA00022490"/>
    </source>
</evidence>
<dbReference type="GO" id="GO:0005524">
    <property type="term" value="F:ATP binding"/>
    <property type="evidence" value="ECO:0007669"/>
    <property type="project" value="UniProtKB-KW"/>
</dbReference>
<feature type="binding site" evidence="8">
    <location>
        <position position="54"/>
    </location>
    <ligand>
        <name>ATP</name>
        <dbReference type="ChEBI" id="CHEBI:30616"/>
    </ligand>
</feature>
<feature type="binding site" evidence="8">
    <location>
        <position position="194"/>
    </location>
    <ligand>
        <name>substrate</name>
    </ligand>
</feature>
<dbReference type="InterPro" id="IPR019797">
    <property type="entry name" value="Glutamate_5-kinase_CS"/>
</dbReference>
<dbReference type="PIRSF" id="PIRSF000729">
    <property type="entry name" value="GK"/>
    <property type="match status" value="1"/>
</dbReference>
<dbReference type="InterPro" id="IPR015947">
    <property type="entry name" value="PUA-like_sf"/>
</dbReference>
<dbReference type="InterPro" id="IPR002478">
    <property type="entry name" value="PUA"/>
</dbReference>
<dbReference type="InterPro" id="IPR036974">
    <property type="entry name" value="PUA_sf"/>
</dbReference>
<dbReference type="NCBIfam" id="TIGR01027">
    <property type="entry name" value="proB"/>
    <property type="match status" value="1"/>
</dbReference>
<dbReference type="HAMAP" id="MF_00456">
    <property type="entry name" value="ProB"/>
    <property type="match status" value="1"/>
</dbReference>
<comment type="similarity">
    <text evidence="8">Belongs to the glutamate 5-kinase family.</text>
</comment>
<dbReference type="SMART" id="SM00359">
    <property type="entry name" value="PUA"/>
    <property type="match status" value="1"/>
</dbReference>
<dbReference type="PROSITE" id="PS00902">
    <property type="entry name" value="GLUTAMATE_5_KINASE"/>
    <property type="match status" value="1"/>
</dbReference>
<dbReference type="PANTHER" id="PTHR43654">
    <property type="entry name" value="GLUTAMATE 5-KINASE"/>
    <property type="match status" value="1"/>
</dbReference>
<evidence type="ECO:0000256" key="3">
    <source>
        <dbReference type="ARBA" id="ARBA00022650"/>
    </source>
</evidence>
<comment type="subcellular location">
    <subcellularLocation>
        <location evidence="8">Cytoplasm</location>
    </subcellularLocation>
</comment>
<dbReference type="CDD" id="cd21157">
    <property type="entry name" value="PUA_G5K"/>
    <property type="match status" value="1"/>
</dbReference>
<reference evidence="10 11" key="1">
    <citation type="submission" date="2019-06" db="EMBL/GenBank/DDBJ databases">
        <authorList>
            <person name="Lee I."/>
            <person name="Jang G.I."/>
            <person name="Hwang C.Y."/>
        </authorList>
    </citation>
    <scope>NUCLEOTIDE SEQUENCE [LARGE SCALE GENOMIC DNA]</scope>
    <source>
        <strain evidence="10 11">PAMC 28131</strain>
    </source>
</reference>
<dbReference type="InterPro" id="IPR001048">
    <property type="entry name" value="Asp/Glu/Uridylate_kinase"/>
</dbReference>
<dbReference type="PANTHER" id="PTHR43654:SF1">
    <property type="entry name" value="ISOPENTENYL PHOSPHATE KINASE"/>
    <property type="match status" value="1"/>
</dbReference>
<dbReference type="UniPathway" id="UPA00098">
    <property type="reaction ID" value="UER00359"/>
</dbReference>
<sequence>MASRYRSARRLSRRPPRRPLIFHTRLPRGRPVGPSAVSNARTLPFARAPRLTLKVGSALLVEKSGEVRRAWLETLVADIAAAHAGGQQVILVSSGAIALGSRRLKLAKGGRASLEDAQAAAATGQIILAGLWAELLGKHGIVAAQMLVTLGDFEDRRRFLNASATLSRLLSLGVVPILNENDSVATEEIRFGDNDRLAARAAQAARADALVLLSDIDGLYTANPAEDPAAELIPTVSDISAVAHMASRASSSGMGSGGMVAKVEAARIAHAAGIPVAIVAGAPAHPLKQFIETGHGTIFEAPDPMTSRKAWLAGRMQVEGRLTLDAGAVRALKGGKSLLAAGVIGIEGQFRRGDAVDVLDEAGKLLARGLVGYDAADARAIAGKSREALREILGYAPRSAMIHRDQMVML</sequence>